<keyword evidence="9" id="KW-1185">Reference proteome</keyword>
<dbReference type="InterPro" id="IPR011032">
    <property type="entry name" value="GroES-like_sf"/>
</dbReference>
<dbReference type="GO" id="GO:0051903">
    <property type="term" value="F:S-(hydroxymethyl)glutathione dehydrogenase [NAD(P)+] activity"/>
    <property type="evidence" value="ECO:0007669"/>
    <property type="project" value="TreeGrafter"/>
</dbReference>
<evidence type="ECO:0000256" key="4">
    <source>
        <dbReference type="ARBA" id="ARBA00023002"/>
    </source>
</evidence>
<dbReference type="eggNOG" id="COG1062">
    <property type="taxonomic scope" value="Bacteria"/>
</dbReference>
<dbReference type="Gene3D" id="3.90.180.10">
    <property type="entry name" value="Medium-chain alcohol dehydrogenases, catalytic domain"/>
    <property type="match status" value="1"/>
</dbReference>
<dbReference type="InterPro" id="IPR002328">
    <property type="entry name" value="ADH_Zn_CS"/>
</dbReference>
<keyword evidence="3 6" id="KW-0862">Zinc</keyword>
<dbReference type="EMBL" id="AAVT01000005">
    <property type="protein sequence ID" value="EAW30933.1"/>
    <property type="molecule type" value="Genomic_DNA"/>
</dbReference>
<dbReference type="InterPro" id="IPR020843">
    <property type="entry name" value="ER"/>
</dbReference>
<dbReference type="InterPro" id="IPR013154">
    <property type="entry name" value="ADH-like_N"/>
</dbReference>
<protein>
    <submittedName>
        <fullName evidence="8">Alcohol dehydrogenase</fullName>
    </submittedName>
</protein>
<dbReference type="SUPFAM" id="SSF50129">
    <property type="entry name" value="GroES-like"/>
    <property type="match status" value="1"/>
</dbReference>
<dbReference type="PANTHER" id="PTHR43880">
    <property type="entry name" value="ALCOHOL DEHYDROGENASE"/>
    <property type="match status" value="1"/>
</dbReference>
<comment type="cofactor">
    <cofactor evidence="1 6">
        <name>Zn(2+)</name>
        <dbReference type="ChEBI" id="CHEBI:29105"/>
    </cofactor>
</comment>
<evidence type="ECO:0000256" key="1">
    <source>
        <dbReference type="ARBA" id="ARBA00001947"/>
    </source>
</evidence>
<dbReference type="GO" id="GO:0046294">
    <property type="term" value="P:formaldehyde catabolic process"/>
    <property type="evidence" value="ECO:0007669"/>
    <property type="project" value="TreeGrafter"/>
</dbReference>
<dbReference type="FunFam" id="3.40.50.720:FF:000003">
    <property type="entry name" value="S-(hydroxymethyl)glutathione dehydrogenase"/>
    <property type="match status" value="1"/>
</dbReference>
<feature type="domain" description="Enoyl reductase (ER)" evidence="7">
    <location>
        <begin position="7"/>
        <end position="358"/>
    </location>
</feature>
<dbReference type="Pfam" id="PF00107">
    <property type="entry name" value="ADH_zinc_N"/>
    <property type="match status" value="1"/>
</dbReference>
<evidence type="ECO:0000259" key="7">
    <source>
        <dbReference type="SMART" id="SM00829"/>
    </source>
</evidence>
<dbReference type="Pfam" id="PF08240">
    <property type="entry name" value="ADH_N"/>
    <property type="match status" value="1"/>
</dbReference>
<dbReference type="STRING" id="247633.GP2143_10062"/>
<evidence type="ECO:0000256" key="5">
    <source>
        <dbReference type="ARBA" id="ARBA00023027"/>
    </source>
</evidence>
<dbReference type="PANTHER" id="PTHR43880:SF12">
    <property type="entry name" value="ALCOHOL DEHYDROGENASE CLASS-3"/>
    <property type="match status" value="1"/>
</dbReference>
<dbReference type="Gene3D" id="3.40.50.720">
    <property type="entry name" value="NAD(P)-binding Rossmann-like Domain"/>
    <property type="match status" value="1"/>
</dbReference>
<dbReference type="OrthoDB" id="9770544at2"/>
<keyword evidence="2 6" id="KW-0479">Metal-binding</keyword>
<dbReference type="AlphaFoldDB" id="A0YDP9"/>
<evidence type="ECO:0000313" key="8">
    <source>
        <dbReference type="EMBL" id="EAW30933.1"/>
    </source>
</evidence>
<dbReference type="PROSITE" id="PS00059">
    <property type="entry name" value="ADH_ZINC"/>
    <property type="match status" value="1"/>
</dbReference>
<gene>
    <name evidence="8" type="ORF">GP2143_10062</name>
</gene>
<dbReference type="InterPro" id="IPR036291">
    <property type="entry name" value="NAD(P)-bd_dom_sf"/>
</dbReference>
<dbReference type="CDD" id="cd08279">
    <property type="entry name" value="Zn_ADH_class_III"/>
    <property type="match status" value="1"/>
</dbReference>
<dbReference type="SMART" id="SM00829">
    <property type="entry name" value="PKS_ER"/>
    <property type="match status" value="1"/>
</dbReference>
<dbReference type="InterPro" id="IPR013149">
    <property type="entry name" value="ADH-like_C"/>
</dbReference>
<comment type="similarity">
    <text evidence="6">Belongs to the zinc-containing alcohol dehydrogenase family.</text>
</comment>
<keyword evidence="4" id="KW-0560">Oxidoreductase</keyword>
<reference evidence="8 9" key="1">
    <citation type="journal article" date="2010" name="J. Bacteriol.">
        <title>Genome sequence of the oligotrophic marine Gammaproteobacterium HTCC2143, isolated from the Oregon Coast.</title>
        <authorList>
            <person name="Oh H.M."/>
            <person name="Kang I."/>
            <person name="Ferriera S."/>
            <person name="Giovannoni S.J."/>
            <person name="Cho J.C."/>
        </authorList>
    </citation>
    <scope>NUCLEOTIDE SEQUENCE [LARGE SCALE GENOMIC DNA]</scope>
    <source>
        <strain evidence="8 9">HTCC2143</strain>
    </source>
</reference>
<comment type="caution">
    <text evidence="8">The sequence shown here is derived from an EMBL/GenBank/DDBJ whole genome shotgun (WGS) entry which is preliminary data.</text>
</comment>
<keyword evidence="5" id="KW-0520">NAD</keyword>
<dbReference type="GO" id="GO:0005829">
    <property type="term" value="C:cytosol"/>
    <property type="evidence" value="ECO:0007669"/>
    <property type="project" value="TreeGrafter"/>
</dbReference>
<accession>A0YDP9</accession>
<evidence type="ECO:0000313" key="9">
    <source>
        <dbReference type="Proteomes" id="UP000004931"/>
    </source>
</evidence>
<dbReference type="Proteomes" id="UP000004931">
    <property type="component" value="Unassembled WGS sequence"/>
</dbReference>
<dbReference type="GO" id="GO:0008270">
    <property type="term" value="F:zinc ion binding"/>
    <property type="evidence" value="ECO:0007669"/>
    <property type="project" value="InterPro"/>
</dbReference>
<evidence type="ECO:0000256" key="6">
    <source>
        <dbReference type="RuleBase" id="RU361277"/>
    </source>
</evidence>
<proteinExistence type="inferred from homology"/>
<evidence type="ECO:0000256" key="2">
    <source>
        <dbReference type="ARBA" id="ARBA00022723"/>
    </source>
</evidence>
<sequence length="361" mass="37651">MKAVVVDALNEFSVQEVQLDSPKAGEVRVKMVATGVCRSDWSVISGTIPMPLPAVIGHEGAGIITELGEGVDKFALGDHVVLSFIPECGDCFYCKNDQAYLCASKNNAAGGMLDGTTRVHRGDEDVMVMTQLGCMAEECIAPAISCVKINDDVPLSSAALIGCGVMTGVGAALNAAKVKPGSTAVVFGCGGIGLSTIQGACIAGAKNVVAVDTLPGKLDMAKTFGATHGCLLEDANEFILELTEGRGADYCFEAVGNTALMQLAEASTRPGGVCTVIGVGKMDEQFVLSPFMLPLTGKRIQGTMYGNCNPSKDFPKLLDYYKKGELDLDGMITKTYSIDQASEAFADLTSGANARGVIIYD</sequence>
<organism evidence="8 9">
    <name type="scientific">marine gamma proteobacterium HTCC2143</name>
    <dbReference type="NCBI Taxonomy" id="247633"/>
    <lineage>
        <taxon>Bacteria</taxon>
        <taxon>Pseudomonadati</taxon>
        <taxon>Pseudomonadota</taxon>
        <taxon>Gammaproteobacteria</taxon>
        <taxon>Cellvibrionales</taxon>
        <taxon>Spongiibacteraceae</taxon>
        <taxon>BD1-7 clade</taxon>
    </lineage>
</organism>
<name>A0YDP9_9GAMM</name>
<evidence type="ECO:0000256" key="3">
    <source>
        <dbReference type="ARBA" id="ARBA00022833"/>
    </source>
</evidence>
<dbReference type="SUPFAM" id="SSF51735">
    <property type="entry name" value="NAD(P)-binding Rossmann-fold domains"/>
    <property type="match status" value="1"/>
</dbReference>